<evidence type="ECO:0000313" key="2">
    <source>
        <dbReference type="Proteomes" id="UP000092154"/>
    </source>
</evidence>
<protein>
    <submittedName>
        <fullName evidence="1">Uncharacterized protein</fullName>
    </submittedName>
</protein>
<name>A0A1B7N0A1_9AGAM</name>
<dbReference type="AlphaFoldDB" id="A0A1B7N0A1"/>
<sequence>MIVALTGIALENCLPSIYGLPLCRVQEIETKTCVTTLDNCAIILKVQLHISRNNLPSLNCMMVAYSRSLFFQHRNSFLVAIC</sequence>
<reference evidence="1 2" key="1">
    <citation type="submission" date="2016-06" db="EMBL/GenBank/DDBJ databases">
        <title>Comparative genomics of the ectomycorrhizal sister species Rhizopogon vinicolor and Rhizopogon vesiculosus (Basidiomycota: Boletales) reveals a divergence of the mating type B locus.</title>
        <authorList>
            <consortium name="DOE Joint Genome Institute"/>
            <person name="Mujic A.B."/>
            <person name="Kuo A."/>
            <person name="Tritt A."/>
            <person name="Lipzen A."/>
            <person name="Chen C."/>
            <person name="Johnson J."/>
            <person name="Sharma A."/>
            <person name="Barry K."/>
            <person name="Grigoriev I.V."/>
            <person name="Spatafora J.W."/>
        </authorList>
    </citation>
    <scope>NUCLEOTIDE SEQUENCE [LARGE SCALE GENOMIC DNA]</scope>
    <source>
        <strain evidence="1 2">AM-OR11-026</strain>
    </source>
</reference>
<organism evidence="1 2">
    <name type="scientific">Rhizopogon vinicolor AM-OR11-026</name>
    <dbReference type="NCBI Taxonomy" id="1314800"/>
    <lineage>
        <taxon>Eukaryota</taxon>
        <taxon>Fungi</taxon>
        <taxon>Dikarya</taxon>
        <taxon>Basidiomycota</taxon>
        <taxon>Agaricomycotina</taxon>
        <taxon>Agaricomycetes</taxon>
        <taxon>Agaricomycetidae</taxon>
        <taxon>Boletales</taxon>
        <taxon>Suillineae</taxon>
        <taxon>Rhizopogonaceae</taxon>
        <taxon>Rhizopogon</taxon>
    </lineage>
</organism>
<accession>A0A1B7N0A1</accession>
<dbReference type="EMBL" id="KV448302">
    <property type="protein sequence ID" value="OAX38298.1"/>
    <property type="molecule type" value="Genomic_DNA"/>
</dbReference>
<evidence type="ECO:0000313" key="1">
    <source>
        <dbReference type="EMBL" id="OAX38298.1"/>
    </source>
</evidence>
<proteinExistence type="predicted"/>
<dbReference type="Proteomes" id="UP000092154">
    <property type="component" value="Unassembled WGS sequence"/>
</dbReference>
<keyword evidence="2" id="KW-1185">Reference proteome</keyword>
<dbReference type="InParanoid" id="A0A1B7N0A1"/>
<gene>
    <name evidence="1" type="ORF">K503DRAFT_171314</name>
</gene>